<proteinExistence type="predicted"/>
<organism evidence="1 2">
    <name type="scientific">Iphiclides podalirius</name>
    <name type="common">scarce swallowtail</name>
    <dbReference type="NCBI Taxonomy" id="110791"/>
    <lineage>
        <taxon>Eukaryota</taxon>
        <taxon>Metazoa</taxon>
        <taxon>Ecdysozoa</taxon>
        <taxon>Arthropoda</taxon>
        <taxon>Hexapoda</taxon>
        <taxon>Insecta</taxon>
        <taxon>Pterygota</taxon>
        <taxon>Neoptera</taxon>
        <taxon>Endopterygota</taxon>
        <taxon>Lepidoptera</taxon>
        <taxon>Glossata</taxon>
        <taxon>Ditrysia</taxon>
        <taxon>Papilionoidea</taxon>
        <taxon>Papilionidae</taxon>
        <taxon>Papilioninae</taxon>
        <taxon>Iphiclides</taxon>
    </lineage>
</organism>
<protein>
    <submittedName>
        <fullName evidence="1">Uncharacterized protein</fullName>
    </submittedName>
</protein>
<evidence type="ECO:0000313" key="2">
    <source>
        <dbReference type="Proteomes" id="UP000837857"/>
    </source>
</evidence>
<reference evidence="1" key="1">
    <citation type="submission" date="2022-03" db="EMBL/GenBank/DDBJ databases">
        <authorList>
            <person name="Martin H S."/>
        </authorList>
    </citation>
    <scope>NUCLEOTIDE SEQUENCE</scope>
</reference>
<keyword evidence="2" id="KW-1185">Reference proteome</keyword>
<feature type="non-terminal residue" evidence="1">
    <location>
        <position position="40"/>
    </location>
</feature>
<dbReference type="Proteomes" id="UP000837857">
    <property type="component" value="Chromosome 26"/>
</dbReference>
<accession>A0ABN8INX4</accession>
<name>A0ABN8INX4_9NEOP</name>
<sequence length="40" mass="4491">MAAVIIVIRCMTFTVQHRNATTNDKGLCHLHPPVAHDSYE</sequence>
<dbReference type="EMBL" id="OW152838">
    <property type="protein sequence ID" value="CAH2059429.1"/>
    <property type="molecule type" value="Genomic_DNA"/>
</dbReference>
<evidence type="ECO:0000313" key="1">
    <source>
        <dbReference type="EMBL" id="CAH2059429.1"/>
    </source>
</evidence>
<gene>
    <name evidence="1" type="ORF">IPOD504_LOCUS10865</name>
</gene>